<reference evidence="1" key="1">
    <citation type="submission" date="2021-06" db="EMBL/GenBank/DDBJ databases">
        <authorList>
            <person name="Kallberg Y."/>
            <person name="Tangrot J."/>
            <person name="Rosling A."/>
        </authorList>
    </citation>
    <scope>NUCLEOTIDE SEQUENCE</scope>
    <source>
        <strain evidence="1">28 12/20/2015</strain>
    </source>
</reference>
<comment type="caution">
    <text evidence="1">The sequence shown here is derived from an EMBL/GenBank/DDBJ whole genome shotgun (WGS) entry which is preliminary data.</text>
</comment>
<sequence>PWNISQDTEEFRTGMKVSPSESGYSTHDHWAIIEGRREELAADIETFKELIKLVGDNIENDKFYETYQALKQPLIAETAACKEVLNAKNQQRTWKLIKDEKLTFWLH</sequence>
<proteinExistence type="predicted"/>
<name>A0ACA9QDD2_9GLOM</name>
<dbReference type="Proteomes" id="UP000789366">
    <property type="component" value="Unassembled WGS sequence"/>
</dbReference>
<organism evidence="1 2">
    <name type="scientific">Cetraspora pellucida</name>
    <dbReference type="NCBI Taxonomy" id="1433469"/>
    <lineage>
        <taxon>Eukaryota</taxon>
        <taxon>Fungi</taxon>
        <taxon>Fungi incertae sedis</taxon>
        <taxon>Mucoromycota</taxon>
        <taxon>Glomeromycotina</taxon>
        <taxon>Glomeromycetes</taxon>
        <taxon>Diversisporales</taxon>
        <taxon>Gigasporaceae</taxon>
        <taxon>Cetraspora</taxon>
    </lineage>
</organism>
<evidence type="ECO:0000313" key="2">
    <source>
        <dbReference type="Proteomes" id="UP000789366"/>
    </source>
</evidence>
<protein>
    <submittedName>
        <fullName evidence="1">11769_t:CDS:1</fullName>
    </submittedName>
</protein>
<evidence type="ECO:0000313" key="1">
    <source>
        <dbReference type="EMBL" id="CAG8740610.1"/>
    </source>
</evidence>
<feature type="non-terminal residue" evidence="1">
    <location>
        <position position="1"/>
    </location>
</feature>
<dbReference type="EMBL" id="CAJVPW010037748">
    <property type="protein sequence ID" value="CAG8740610.1"/>
    <property type="molecule type" value="Genomic_DNA"/>
</dbReference>
<accession>A0ACA9QDD2</accession>
<gene>
    <name evidence="1" type="ORF">SPELUC_LOCUS13771</name>
</gene>
<keyword evidence="2" id="KW-1185">Reference proteome</keyword>